<dbReference type="Proteomes" id="UP000008229">
    <property type="component" value="Chromosome"/>
</dbReference>
<organism evidence="6 7">
    <name type="scientific">Conexibacter woesei (strain DSM 14684 / CCUG 47730 / CIP 108061 / JCM 11494 / NBRC 100937 / ID131577)</name>
    <dbReference type="NCBI Taxonomy" id="469383"/>
    <lineage>
        <taxon>Bacteria</taxon>
        <taxon>Bacillati</taxon>
        <taxon>Actinomycetota</taxon>
        <taxon>Thermoleophilia</taxon>
        <taxon>Solirubrobacterales</taxon>
        <taxon>Conexibacteraceae</taxon>
        <taxon>Conexibacter</taxon>
    </lineage>
</organism>
<reference evidence="6 7" key="1">
    <citation type="journal article" date="2010" name="Stand. Genomic Sci.">
        <title>Complete genome sequence of Conexibacter woesei type strain (ID131577).</title>
        <authorList>
            <person name="Pukall R."/>
            <person name="Lapidus A."/>
            <person name="Glavina Del Rio T."/>
            <person name="Copeland A."/>
            <person name="Tice H."/>
            <person name="Cheng J.-F."/>
            <person name="Lucas S."/>
            <person name="Chen F."/>
            <person name="Nolan M."/>
            <person name="Bruce D."/>
            <person name="Goodwin L."/>
            <person name="Pitluck S."/>
            <person name="Mavromatis K."/>
            <person name="Ivanova N."/>
            <person name="Ovchinnikova G."/>
            <person name="Pati A."/>
            <person name="Chen A."/>
            <person name="Palaniappan K."/>
            <person name="Land M."/>
            <person name="Hauser L."/>
            <person name="Chang Y.-J."/>
            <person name="Jeffries C.D."/>
            <person name="Chain P."/>
            <person name="Meincke L."/>
            <person name="Sims D."/>
            <person name="Brettin T."/>
            <person name="Detter J.C."/>
            <person name="Rohde M."/>
            <person name="Goeker M."/>
            <person name="Bristow J."/>
            <person name="Eisen J.A."/>
            <person name="Markowitz V."/>
            <person name="Kyrpides N.C."/>
            <person name="Klenk H.-P."/>
            <person name="Hugenholtz P."/>
        </authorList>
    </citation>
    <scope>NUCLEOTIDE SEQUENCE [LARGE SCALE GENOMIC DNA]</scope>
    <source>
        <strain evidence="7">DSM 14684 / CIP 108061 / JCM 11494 / NBRC 100937 / ID131577</strain>
    </source>
</reference>
<dbReference type="OrthoDB" id="3180470at2"/>
<dbReference type="PANTHER" id="PTHR43179:SF12">
    <property type="entry name" value="GALACTOFURANOSYLTRANSFERASE GLFT2"/>
    <property type="match status" value="1"/>
</dbReference>
<comment type="similarity">
    <text evidence="2">Belongs to the glycosyltransferase 2 family.</text>
</comment>
<comment type="pathway">
    <text evidence="1">Cell wall biogenesis; cell wall polysaccharide biosynthesis.</text>
</comment>
<reference evidence="7" key="2">
    <citation type="submission" date="2010-01" db="EMBL/GenBank/DDBJ databases">
        <title>The complete genome of Conexibacter woesei DSM 14684.</title>
        <authorList>
            <consortium name="US DOE Joint Genome Institute (JGI-PGF)"/>
            <person name="Lucas S."/>
            <person name="Copeland A."/>
            <person name="Lapidus A."/>
            <person name="Glavina del Rio T."/>
            <person name="Dalin E."/>
            <person name="Tice H."/>
            <person name="Bruce D."/>
            <person name="Goodwin L."/>
            <person name="Pitluck S."/>
            <person name="Kyrpides N."/>
            <person name="Mavromatis K."/>
            <person name="Ivanova N."/>
            <person name="Mikhailova N."/>
            <person name="Chertkov O."/>
            <person name="Brettin T."/>
            <person name="Detter J.C."/>
            <person name="Han C."/>
            <person name="Larimer F."/>
            <person name="Land M."/>
            <person name="Hauser L."/>
            <person name="Markowitz V."/>
            <person name="Cheng J.-F."/>
            <person name="Hugenholtz P."/>
            <person name="Woyke T."/>
            <person name="Wu D."/>
            <person name="Pukall R."/>
            <person name="Steenblock K."/>
            <person name="Schneider S."/>
            <person name="Klenk H.-P."/>
            <person name="Eisen J.A."/>
        </authorList>
    </citation>
    <scope>NUCLEOTIDE SEQUENCE [LARGE SCALE GENOMIC DNA]</scope>
    <source>
        <strain evidence="7">DSM 14684 / CIP 108061 / JCM 11494 / NBRC 100937 / ID131577</strain>
    </source>
</reference>
<accession>D3EZS5</accession>
<dbReference type="CDD" id="cd00761">
    <property type="entry name" value="Glyco_tranf_GTA_type"/>
    <property type="match status" value="1"/>
</dbReference>
<dbReference type="eggNOG" id="COG1216">
    <property type="taxonomic scope" value="Bacteria"/>
</dbReference>
<dbReference type="CAZy" id="GT2">
    <property type="family name" value="Glycosyltransferase Family 2"/>
</dbReference>
<dbReference type="AlphaFoldDB" id="D3EZS5"/>
<evidence type="ECO:0000313" key="7">
    <source>
        <dbReference type="Proteomes" id="UP000008229"/>
    </source>
</evidence>
<protein>
    <submittedName>
        <fullName evidence="6">Glycosyl transferase family 2</fullName>
    </submittedName>
</protein>
<keyword evidence="4 6" id="KW-0808">Transferase</keyword>
<evidence type="ECO:0000256" key="4">
    <source>
        <dbReference type="ARBA" id="ARBA00022679"/>
    </source>
</evidence>
<sequence>MGAVAAAGATIVVPTRGRPGYLDVALASLAPQAAAAGAELVVVLDGPDPASAAVAERHAARVVALPAPRGLNAARNAGLDATRGDLIAFVDDDVAAPPGWLPALLAAAAATPERDVFTGPIRAVLEGGGPHACGRDAPPITAFDAGPADADVPLAWGANMAIRRAAFETVGRFDESIHNGGDEEEWQERLHGTGGRVRYIAAAGLDHRRTRADATLRRLARANFHRGRAGRRNDVRKGVAPSATAELRTFAGCCWHVARRLCLNGVVMAAHSAGRLRELVASR</sequence>
<dbReference type="Pfam" id="PF00535">
    <property type="entry name" value="Glycos_transf_2"/>
    <property type="match status" value="1"/>
</dbReference>
<evidence type="ECO:0000256" key="1">
    <source>
        <dbReference type="ARBA" id="ARBA00004776"/>
    </source>
</evidence>
<name>D3EZS5_CONWI</name>
<dbReference type="PANTHER" id="PTHR43179">
    <property type="entry name" value="RHAMNOSYLTRANSFERASE WBBL"/>
    <property type="match status" value="1"/>
</dbReference>
<dbReference type="SUPFAM" id="SSF53448">
    <property type="entry name" value="Nucleotide-diphospho-sugar transferases"/>
    <property type="match status" value="1"/>
</dbReference>
<proteinExistence type="inferred from homology"/>
<dbReference type="RefSeq" id="WP_012936964.1">
    <property type="nucleotide sequence ID" value="NC_013739.1"/>
</dbReference>
<keyword evidence="3" id="KW-0328">Glycosyltransferase</keyword>
<dbReference type="GO" id="GO:0016757">
    <property type="term" value="F:glycosyltransferase activity"/>
    <property type="evidence" value="ECO:0007669"/>
    <property type="project" value="UniProtKB-KW"/>
</dbReference>
<feature type="domain" description="Glycosyltransferase 2-like" evidence="5">
    <location>
        <begin position="10"/>
        <end position="170"/>
    </location>
</feature>
<dbReference type="HOGENOM" id="CLU_982497_0_0_11"/>
<dbReference type="InterPro" id="IPR001173">
    <property type="entry name" value="Glyco_trans_2-like"/>
</dbReference>
<evidence type="ECO:0000256" key="3">
    <source>
        <dbReference type="ARBA" id="ARBA00022676"/>
    </source>
</evidence>
<dbReference type="KEGG" id="cwo:Cwoe_5508"/>
<dbReference type="STRING" id="469383.Cwoe_5508"/>
<dbReference type="InterPro" id="IPR029044">
    <property type="entry name" value="Nucleotide-diphossugar_trans"/>
</dbReference>
<evidence type="ECO:0000259" key="5">
    <source>
        <dbReference type="Pfam" id="PF00535"/>
    </source>
</evidence>
<evidence type="ECO:0000313" key="6">
    <source>
        <dbReference type="EMBL" id="ADB53913.1"/>
    </source>
</evidence>
<evidence type="ECO:0000256" key="2">
    <source>
        <dbReference type="ARBA" id="ARBA00006739"/>
    </source>
</evidence>
<keyword evidence="7" id="KW-1185">Reference proteome</keyword>
<dbReference type="EMBL" id="CP001854">
    <property type="protein sequence ID" value="ADB53913.1"/>
    <property type="molecule type" value="Genomic_DNA"/>
</dbReference>
<dbReference type="Gene3D" id="3.90.550.10">
    <property type="entry name" value="Spore Coat Polysaccharide Biosynthesis Protein SpsA, Chain A"/>
    <property type="match status" value="1"/>
</dbReference>
<gene>
    <name evidence="6" type="ordered locus">Cwoe_5508</name>
</gene>